<organism evidence="5 6">
    <name type="scientific">Lophiostoma macrostomum CBS 122681</name>
    <dbReference type="NCBI Taxonomy" id="1314788"/>
    <lineage>
        <taxon>Eukaryota</taxon>
        <taxon>Fungi</taxon>
        <taxon>Dikarya</taxon>
        <taxon>Ascomycota</taxon>
        <taxon>Pezizomycotina</taxon>
        <taxon>Dothideomycetes</taxon>
        <taxon>Pleosporomycetidae</taxon>
        <taxon>Pleosporales</taxon>
        <taxon>Lophiostomataceae</taxon>
        <taxon>Lophiostoma</taxon>
    </lineage>
</organism>
<evidence type="ECO:0000256" key="4">
    <source>
        <dbReference type="ARBA" id="ARBA00023004"/>
    </source>
</evidence>
<dbReference type="Proteomes" id="UP000799324">
    <property type="component" value="Unassembled WGS sequence"/>
</dbReference>
<dbReference type="AlphaFoldDB" id="A0A6A6SPM8"/>
<dbReference type="InterPro" id="IPR001128">
    <property type="entry name" value="Cyt_P450"/>
</dbReference>
<dbReference type="GO" id="GO:0004497">
    <property type="term" value="F:monooxygenase activity"/>
    <property type="evidence" value="ECO:0007669"/>
    <property type="project" value="InterPro"/>
</dbReference>
<comment type="similarity">
    <text evidence="2">Belongs to the cytochrome P450 family.</text>
</comment>
<evidence type="ECO:0000313" key="6">
    <source>
        <dbReference type="Proteomes" id="UP000799324"/>
    </source>
</evidence>
<dbReference type="OrthoDB" id="3934656at2759"/>
<name>A0A6A6SPM8_9PLEO</name>
<dbReference type="PANTHER" id="PTHR24305:SF232">
    <property type="entry name" value="P450, PUTATIVE (EUROFUNG)-RELATED"/>
    <property type="match status" value="1"/>
</dbReference>
<dbReference type="Gene3D" id="1.10.630.10">
    <property type="entry name" value="Cytochrome P450"/>
    <property type="match status" value="1"/>
</dbReference>
<evidence type="ECO:0000313" key="5">
    <source>
        <dbReference type="EMBL" id="KAF2648563.1"/>
    </source>
</evidence>
<comment type="cofactor">
    <cofactor evidence="1">
        <name>heme</name>
        <dbReference type="ChEBI" id="CHEBI:30413"/>
    </cofactor>
</comment>
<evidence type="ECO:0000256" key="3">
    <source>
        <dbReference type="ARBA" id="ARBA00022723"/>
    </source>
</evidence>
<evidence type="ECO:0000256" key="1">
    <source>
        <dbReference type="ARBA" id="ARBA00001971"/>
    </source>
</evidence>
<accession>A0A6A6SPM8</accession>
<dbReference type="InterPro" id="IPR036396">
    <property type="entry name" value="Cyt_P450_sf"/>
</dbReference>
<dbReference type="InterPro" id="IPR050121">
    <property type="entry name" value="Cytochrome_P450_monoxygenase"/>
</dbReference>
<reference evidence="5" key="1">
    <citation type="journal article" date="2020" name="Stud. Mycol.">
        <title>101 Dothideomycetes genomes: a test case for predicting lifestyles and emergence of pathogens.</title>
        <authorList>
            <person name="Haridas S."/>
            <person name="Albert R."/>
            <person name="Binder M."/>
            <person name="Bloem J."/>
            <person name="Labutti K."/>
            <person name="Salamov A."/>
            <person name="Andreopoulos B."/>
            <person name="Baker S."/>
            <person name="Barry K."/>
            <person name="Bills G."/>
            <person name="Bluhm B."/>
            <person name="Cannon C."/>
            <person name="Castanera R."/>
            <person name="Culley D."/>
            <person name="Daum C."/>
            <person name="Ezra D."/>
            <person name="Gonzalez J."/>
            <person name="Henrissat B."/>
            <person name="Kuo A."/>
            <person name="Liang C."/>
            <person name="Lipzen A."/>
            <person name="Lutzoni F."/>
            <person name="Magnuson J."/>
            <person name="Mondo S."/>
            <person name="Nolan M."/>
            <person name="Ohm R."/>
            <person name="Pangilinan J."/>
            <person name="Park H.-J."/>
            <person name="Ramirez L."/>
            <person name="Alfaro M."/>
            <person name="Sun H."/>
            <person name="Tritt A."/>
            <person name="Yoshinaga Y."/>
            <person name="Zwiers L.-H."/>
            <person name="Turgeon B."/>
            <person name="Goodwin S."/>
            <person name="Spatafora J."/>
            <person name="Crous P."/>
            <person name="Grigoriev I."/>
        </authorList>
    </citation>
    <scope>NUCLEOTIDE SEQUENCE</scope>
    <source>
        <strain evidence="5">CBS 122681</strain>
    </source>
</reference>
<dbReference type="EMBL" id="MU004532">
    <property type="protein sequence ID" value="KAF2648563.1"/>
    <property type="molecule type" value="Genomic_DNA"/>
</dbReference>
<dbReference type="Pfam" id="PF00067">
    <property type="entry name" value="p450"/>
    <property type="match status" value="1"/>
</dbReference>
<dbReference type="PANTHER" id="PTHR24305">
    <property type="entry name" value="CYTOCHROME P450"/>
    <property type="match status" value="1"/>
</dbReference>
<dbReference type="GO" id="GO:0020037">
    <property type="term" value="F:heme binding"/>
    <property type="evidence" value="ECO:0007669"/>
    <property type="project" value="InterPro"/>
</dbReference>
<sequence>MSQYGTTVGFDIVRFIQCLLFDMISQLCLGRSLSFIDRYTDWYNFPWMLDILGVRECLTHSSCLDLPLILRVLPFPSIPFKAPSWLLNAVGPPNLPSKIITAIFAGSDTTATSIRASLLHIISDPLIYAKLTVEIRPVREAECLKLRYLQACVKEGQREFPPFGGDTVRGYYMPEGTRICVNMPGLLRNEIFGDDPKVFWPER</sequence>
<dbReference type="GO" id="GO:0005506">
    <property type="term" value="F:iron ion binding"/>
    <property type="evidence" value="ECO:0007669"/>
    <property type="project" value="InterPro"/>
</dbReference>
<protein>
    <submittedName>
        <fullName evidence="5">Cytochrome P450</fullName>
    </submittedName>
</protein>
<keyword evidence="3" id="KW-0479">Metal-binding</keyword>
<dbReference type="SUPFAM" id="SSF48264">
    <property type="entry name" value="Cytochrome P450"/>
    <property type="match status" value="1"/>
</dbReference>
<keyword evidence="6" id="KW-1185">Reference proteome</keyword>
<gene>
    <name evidence="5" type="ORF">K491DRAFT_708642</name>
</gene>
<keyword evidence="4" id="KW-0408">Iron</keyword>
<evidence type="ECO:0000256" key="2">
    <source>
        <dbReference type="ARBA" id="ARBA00010617"/>
    </source>
</evidence>
<dbReference type="GO" id="GO:0016705">
    <property type="term" value="F:oxidoreductase activity, acting on paired donors, with incorporation or reduction of molecular oxygen"/>
    <property type="evidence" value="ECO:0007669"/>
    <property type="project" value="InterPro"/>
</dbReference>
<proteinExistence type="inferred from homology"/>